<protein>
    <submittedName>
        <fullName evidence="2">Uncharacterized protein</fullName>
    </submittedName>
</protein>
<dbReference type="EMBL" id="JAAQOM010000013">
    <property type="protein sequence ID" value="NIA56028.1"/>
    <property type="molecule type" value="Genomic_DNA"/>
</dbReference>
<evidence type="ECO:0000313" key="3">
    <source>
        <dbReference type="Proteomes" id="UP000716322"/>
    </source>
</evidence>
<reference evidence="2 3" key="1">
    <citation type="submission" date="2020-03" db="EMBL/GenBank/DDBJ databases">
        <title>Genome sequence of strain Massilia sp. TW-1.</title>
        <authorList>
            <person name="Chaudhary D.K."/>
        </authorList>
    </citation>
    <scope>NUCLEOTIDE SEQUENCE [LARGE SCALE GENOMIC DNA]</scope>
    <source>
        <strain evidence="2 3">TW-1</strain>
    </source>
</reference>
<organism evidence="2 3">
    <name type="scientific">Telluria antibiotica</name>
    <dbReference type="NCBI Taxonomy" id="2717319"/>
    <lineage>
        <taxon>Bacteria</taxon>
        <taxon>Pseudomonadati</taxon>
        <taxon>Pseudomonadota</taxon>
        <taxon>Betaproteobacteria</taxon>
        <taxon>Burkholderiales</taxon>
        <taxon>Oxalobacteraceae</taxon>
        <taxon>Telluria group</taxon>
        <taxon>Telluria</taxon>
    </lineage>
</organism>
<accession>A0ABX0PHU8</accession>
<name>A0ABX0PHU8_9BURK</name>
<keyword evidence="3" id="KW-1185">Reference proteome</keyword>
<dbReference type="Proteomes" id="UP000716322">
    <property type="component" value="Unassembled WGS sequence"/>
</dbReference>
<evidence type="ECO:0000313" key="2">
    <source>
        <dbReference type="EMBL" id="NIA56028.1"/>
    </source>
</evidence>
<evidence type="ECO:0000256" key="1">
    <source>
        <dbReference type="SAM" id="MobiDB-lite"/>
    </source>
</evidence>
<feature type="region of interest" description="Disordered" evidence="1">
    <location>
        <begin position="61"/>
        <end position="103"/>
    </location>
</feature>
<comment type="caution">
    <text evidence="2">The sequence shown here is derived from an EMBL/GenBank/DDBJ whole genome shotgun (WGS) entry which is preliminary data.</text>
</comment>
<feature type="compositionally biased region" description="Basic and acidic residues" evidence="1">
    <location>
        <begin position="79"/>
        <end position="93"/>
    </location>
</feature>
<dbReference type="RefSeq" id="WP_166861632.1">
    <property type="nucleotide sequence ID" value="NZ_JAAQOM010000013.1"/>
</dbReference>
<gene>
    <name evidence="2" type="ORF">HAV22_20555</name>
</gene>
<sequence>MRSPLRILSGGLELLDHAKANLVFAEMRAFRGILSRDDVLTPDQVASVRASAAFKARGGTPYRAGLSGGRPSRQNAPGTDERHRGASARRYESDAGSYQQTNDGIGYRMSAQARLSGARQRIEDGQYDEALADLIRFHDNALLESRAWSGVRRAYALYDWIRLGGLYPPAMAALHNVRDGKAAGLLDGRLDRPAFQDVAAIDDVLATSRNTCAPYRQLMVVQPDLARECAQSALPSIVAAQDYQLAAQLVPEPDSAIRMYAAQLNEDVREIKRRRYTRAPVRWAFIWHYLERLRRLQALAIALIRDPSLRREVRNGFVKLPRAPSMKR</sequence>
<proteinExistence type="predicted"/>